<organism evidence="1 2">
    <name type="scientific">Phaeodactylibacter xiamenensis</name>
    <dbReference type="NCBI Taxonomy" id="1524460"/>
    <lineage>
        <taxon>Bacteria</taxon>
        <taxon>Pseudomonadati</taxon>
        <taxon>Bacteroidota</taxon>
        <taxon>Saprospiria</taxon>
        <taxon>Saprospirales</taxon>
        <taxon>Haliscomenobacteraceae</taxon>
        <taxon>Phaeodactylibacter</taxon>
    </lineage>
</organism>
<name>A0A098S1A2_9BACT</name>
<sequence>MSGIREMIGFAFWVNNTRKEPMEALLNGHNGYSKERTTIMHDLEEENIRNILKRTAEKIGDSQVNHYN</sequence>
<accession>A0A098S1A2</accession>
<comment type="caution">
    <text evidence="1">The sequence shown here is derived from an EMBL/GenBank/DDBJ whole genome shotgun (WGS) entry which is preliminary data.</text>
</comment>
<proteinExistence type="predicted"/>
<dbReference type="EMBL" id="JPOS01000101">
    <property type="protein sequence ID" value="KGE84907.1"/>
    <property type="molecule type" value="Genomic_DNA"/>
</dbReference>
<evidence type="ECO:0000313" key="1">
    <source>
        <dbReference type="EMBL" id="KGE84907.1"/>
    </source>
</evidence>
<gene>
    <name evidence="1" type="ORF">IX84_31085</name>
</gene>
<dbReference type="OrthoDB" id="9899311at2"/>
<evidence type="ECO:0000313" key="2">
    <source>
        <dbReference type="Proteomes" id="UP000029736"/>
    </source>
</evidence>
<dbReference type="RefSeq" id="WP_044230100.1">
    <property type="nucleotide sequence ID" value="NZ_JBKAGJ010000059.1"/>
</dbReference>
<dbReference type="AlphaFoldDB" id="A0A098S1A2"/>
<reference evidence="1 2" key="1">
    <citation type="journal article" date="2014" name="Int. J. Syst. Evol. Microbiol.">
        <title>Phaeodactylibacter xiamenensis gen. nov., sp. nov., a member of the family Saprospiraceae isolated from the marine alga Phaeodactylum tricornutum.</title>
        <authorList>
            <person name="Chen Z.Jr."/>
            <person name="Lei X."/>
            <person name="Lai Q."/>
            <person name="Li Y."/>
            <person name="Zhang B."/>
            <person name="Zhang J."/>
            <person name="Zhang H."/>
            <person name="Yang L."/>
            <person name="Zheng W."/>
            <person name="Tian Y."/>
            <person name="Yu Z."/>
            <person name="Xu H.Jr."/>
            <person name="Zheng T."/>
        </authorList>
    </citation>
    <scope>NUCLEOTIDE SEQUENCE [LARGE SCALE GENOMIC DNA]</scope>
    <source>
        <strain evidence="1 2">KD52</strain>
    </source>
</reference>
<keyword evidence="2" id="KW-1185">Reference proteome</keyword>
<protein>
    <submittedName>
        <fullName evidence="1">Uncharacterized protein</fullName>
    </submittedName>
</protein>
<dbReference type="Proteomes" id="UP000029736">
    <property type="component" value="Unassembled WGS sequence"/>
</dbReference>